<organism evidence="1 2">
    <name type="scientific">Batillaria attramentaria</name>
    <dbReference type="NCBI Taxonomy" id="370345"/>
    <lineage>
        <taxon>Eukaryota</taxon>
        <taxon>Metazoa</taxon>
        <taxon>Spiralia</taxon>
        <taxon>Lophotrochozoa</taxon>
        <taxon>Mollusca</taxon>
        <taxon>Gastropoda</taxon>
        <taxon>Caenogastropoda</taxon>
        <taxon>Sorbeoconcha</taxon>
        <taxon>Cerithioidea</taxon>
        <taxon>Batillariidae</taxon>
        <taxon>Batillaria</taxon>
    </lineage>
</organism>
<gene>
    <name evidence="1" type="ORF">BaRGS_00018695</name>
</gene>
<accession>A0ABD0KS83</accession>
<protein>
    <submittedName>
        <fullName evidence="1">Uncharacterized protein</fullName>
    </submittedName>
</protein>
<dbReference type="EMBL" id="JACVVK020000131">
    <property type="protein sequence ID" value="KAK7489995.1"/>
    <property type="molecule type" value="Genomic_DNA"/>
</dbReference>
<evidence type="ECO:0000313" key="1">
    <source>
        <dbReference type="EMBL" id="KAK7489995.1"/>
    </source>
</evidence>
<reference evidence="1 2" key="1">
    <citation type="journal article" date="2023" name="Sci. Data">
        <title>Genome assembly of the Korean intertidal mud-creeper Batillaria attramentaria.</title>
        <authorList>
            <person name="Patra A.K."/>
            <person name="Ho P.T."/>
            <person name="Jun S."/>
            <person name="Lee S.J."/>
            <person name="Kim Y."/>
            <person name="Won Y.J."/>
        </authorList>
    </citation>
    <scope>NUCLEOTIDE SEQUENCE [LARGE SCALE GENOMIC DNA]</scope>
    <source>
        <strain evidence="1">Wonlab-2016</strain>
    </source>
</reference>
<keyword evidence="2" id="KW-1185">Reference proteome</keyword>
<name>A0ABD0KS83_9CAEN</name>
<comment type="caution">
    <text evidence="1">The sequence shown here is derived from an EMBL/GenBank/DDBJ whole genome shotgun (WGS) entry which is preliminary data.</text>
</comment>
<proteinExistence type="predicted"/>
<sequence length="94" mass="10763">MGYLSCRANAAHTLVNQVLTELDTRMRMSIYVRCSWTKVYNFHWLQNITRISTGHKNLNHAFTPVAAGLTQNRQIVCDVFSPDHWVTGNGVRND</sequence>
<dbReference type="AlphaFoldDB" id="A0ABD0KS83"/>
<dbReference type="Proteomes" id="UP001519460">
    <property type="component" value="Unassembled WGS sequence"/>
</dbReference>
<evidence type="ECO:0000313" key="2">
    <source>
        <dbReference type="Proteomes" id="UP001519460"/>
    </source>
</evidence>